<sequence length="99" mass="11521">MYRINLFAVDNRKKPKGGSFLRYSSPPLIGEQVLSGNLIKLDEKLRITILYPHQQHHLDPSLKENLCFKVNLYDKARIYTRMRDGTSSQKGRTPSIFRT</sequence>
<proteinExistence type="predicted"/>
<evidence type="ECO:0000313" key="1">
    <source>
        <dbReference type="EMBL" id="CAF1920464.1"/>
    </source>
</evidence>
<dbReference type="AlphaFoldDB" id="A0A816KFE8"/>
<gene>
    <name evidence="1" type="ORF">DARMORV10_C02P55240.1</name>
</gene>
<organism evidence="1">
    <name type="scientific">Brassica napus</name>
    <name type="common">Rape</name>
    <dbReference type="NCBI Taxonomy" id="3708"/>
    <lineage>
        <taxon>Eukaryota</taxon>
        <taxon>Viridiplantae</taxon>
        <taxon>Streptophyta</taxon>
        <taxon>Embryophyta</taxon>
        <taxon>Tracheophyta</taxon>
        <taxon>Spermatophyta</taxon>
        <taxon>Magnoliopsida</taxon>
        <taxon>eudicotyledons</taxon>
        <taxon>Gunneridae</taxon>
        <taxon>Pentapetalae</taxon>
        <taxon>rosids</taxon>
        <taxon>malvids</taxon>
        <taxon>Brassicales</taxon>
        <taxon>Brassicaceae</taxon>
        <taxon>Brassiceae</taxon>
        <taxon>Brassica</taxon>
    </lineage>
</organism>
<dbReference type="EMBL" id="HG994366">
    <property type="protein sequence ID" value="CAF1920464.1"/>
    <property type="molecule type" value="Genomic_DNA"/>
</dbReference>
<name>A0A816KFE8_BRANA</name>
<accession>A0A816KFE8</accession>
<reference evidence="1" key="1">
    <citation type="submission" date="2021-01" db="EMBL/GenBank/DDBJ databases">
        <authorList>
            <consortium name="Genoscope - CEA"/>
            <person name="William W."/>
        </authorList>
    </citation>
    <scope>NUCLEOTIDE SEQUENCE</scope>
</reference>
<dbReference type="Proteomes" id="UP001295469">
    <property type="component" value="Chromosome C02"/>
</dbReference>
<protein>
    <submittedName>
        <fullName evidence="1">(rape) hypothetical protein</fullName>
    </submittedName>
</protein>